<keyword evidence="13" id="KW-1185">Reference proteome</keyword>
<keyword evidence="7 10" id="KW-0472">Membrane</keyword>
<dbReference type="GO" id="GO:0022857">
    <property type="term" value="F:transmembrane transporter activity"/>
    <property type="evidence" value="ECO:0007669"/>
    <property type="project" value="InterPro"/>
</dbReference>
<dbReference type="Gene3D" id="1.20.1250.20">
    <property type="entry name" value="MFS general substrate transporter like domains"/>
    <property type="match status" value="1"/>
</dbReference>
<feature type="compositionally biased region" description="Basic and acidic residues" evidence="9">
    <location>
        <begin position="31"/>
        <end position="43"/>
    </location>
</feature>
<dbReference type="PROSITE" id="PS50850">
    <property type="entry name" value="MFS"/>
    <property type="match status" value="1"/>
</dbReference>
<feature type="transmembrane region" description="Helical" evidence="10">
    <location>
        <begin position="229"/>
        <end position="249"/>
    </location>
</feature>
<dbReference type="FunFam" id="1.20.1250.20:FF:000196">
    <property type="entry name" value="MFS toxin efflux pump (AflT)"/>
    <property type="match status" value="1"/>
</dbReference>
<accession>A0A0G2FSU4</accession>
<feature type="transmembrane region" description="Helical" evidence="10">
    <location>
        <begin position="197"/>
        <end position="217"/>
    </location>
</feature>
<evidence type="ECO:0000313" key="12">
    <source>
        <dbReference type="EMBL" id="KKY14963.1"/>
    </source>
</evidence>
<dbReference type="Gene3D" id="1.20.1720.10">
    <property type="entry name" value="Multidrug resistance protein D"/>
    <property type="match status" value="1"/>
</dbReference>
<keyword evidence="4" id="KW-1003">Cell membrane</keyword>
<evidence type="ECO:0000256" key="7">
    <source>
        <dbReference type="ARBA" id="ARBA00023136"/>
    </source>
</evidence>
<feature type="transmembrane region" description="Helical" evidence="10">
    <location>
        <begin position="404"/>
        <end position="424"/>
    </location>
</feature>
<dbReference type="PRINTS" id="PR01036">
    <property type="entry name" value="TCRTETB"/>
</dbReference>
<keyword evidence="6 10" id="KW-1133">Transmembrane helix</keyword>
<dbReference type="InterPro" id="IPR036259">
    <property type="entry name" value="MFS_trans_sf"/>
</dbReference>
<evidence type="ECO:0000256" key="9">
    <source>
        <dbReference type="SAM" id="MobiDB-lite"/>
    </source>
</evidence>
<evidence type="ECO:0000256" key="1">
    <source>
        <dbReference type="ARBA" id="ARBA00004651"/>
    </source>
</evidence>
<dbReference type="InterPro" id="IPR020846">
    <property type="entry name" value="MFS_dom"/>
</dbReference>
<comment type="subcellular location">
    <subcellularLocation>
        <location evidence="1">Cell membrane</location>
        <topology evidence="1">Multi-pass membrane protein</topology>
    </subcellularLocation>
</comment>
<feature type="transmembrane region" description="Helical" evidence="10">
    <location>
        <begin position="164"/>
        <end position="185"/>
    </location>
</feature>
<feature type="transmembrane region" description="Helical" evidence="10">
    <location>
        <begin position="300"/>
        <end position="321"/>
    </location>
</feature>
<name>A0A0G2FSU4_PHACM</name>
<sequence length="573" mass="61260">MADDTAAIKQKEATTIPEKNDTASLSSSTRNEPENVPNKRLEETTPDEAASGAIAKDEEEILTAYPGGAKLVAITVSLMLAVFCVALDNTIISVAIPRITDQFHDLNDVGWYASSYLLTTCAFQLLFGKFYALFNIKWVFLIALFIFEVGSLVCGVAPNSTALIVGRAVAGLGSAGIFTGALVTLANTTPLEKRPVFLGLIGGMYGIASVAGPLLGGAFTDHATWRWCFYINLPLGGVTAAGLLFLLKLSPKAKRVKEPLFTAFKRLDPIGTVIFVPAIICLLLALQWGGIKYDWSDGRIIVLFILFGVFILVFIGIQILLKDNATVPTRIASQRTIAFASLFGLCIGASFFIQIYYIPIWFQAIRGTSAIRAGINSLPMILANVFAIIISGALTTKIGYYTQWFYACVVIMSVGAGLITTFTVDVSQSKWIGYQFIYGLGAGLGFQQGGVAAQAVLPIEQVPIGTATVLFLQVLGGALFVSVAQNIFTNHLVKSLDALDIKGLDPEVIINAGATTLRSLVDPARLPEVLVAYNDAIVKTFQISLIMSCLCLLGAVGIEWKSVKGKQIAAAAA</sequence>
<evidence type="ECO:0000313" key="13">
    <source>
        <dbReference type="Proteomes" id="UP000053317"/>
    </source>
</evidence>
<evidence type="ECO:0000259" key="11">
    <source>
        <dbReference type="PROSITE" id="PS50850"/>
    </source>
</evidence>
<dbReference type="AlphaFoldDB" id="A0A0G2FSU4"/>
<dbReference type="FunFam" id="1.20.1250.20:FF:000489">
    <property type="entry name" value="MFS general substrate transporter"/>
    <property type="match status" value="1"/>
</dbReference>
<feature type="transmembrane region" description="Helical" evidence="10">
    <location>
        <begin position="370"/>
        <end position="392"/>
    </location>
</feature>
<evidence type="ECO:0000256" key="5">
    <source>
        <dbReference type="ARBA" id="ARBA00022692"/>
    </source>
</evidence>
<dbReference type="PANTHER" id="PTHR23501:SF201">
    <property type="entry name" value="MFS AFLATOXIN EFFLUX PUMP"/>
    <property type="match status" value="1"/>
</dbReference>
<feature type="domain" description="Major facilitator superfamily (MFS) profile" evidence="11">
    <location>
        <begin position="74"/>
        <end position="530"/>
    </location>
</feature>
<dbReference type="CDD" id="cd17502">
    <property type="entry name" value="MFS_Azr1_MDR_like"/>
    <property type="match status" value="1"/>
</dbReference>
<evidence type="ECO:0000256" key="8">
    <source>
        <dbReference type="ARBA" id="ARBA00023180"/>
    </source>
</evidence>
<evidence type="ECO:0000256" key="10">
    <source>
        <dbReference type="SAM" id="Phobius"/>
    </source>
</evidence>
<feature type="transmembrane region" description="Helical" evidence="10">
    <location>
        <begin position="337"/>
        <end position="358"/>
    </location>
</feature>
<dbReference type="EMBL" id="LCWF01000199">
    <property type="protein sequence ID" value="KKY14963.1"/>
    <property type="molecule type" value="Genomic_DNA"/>
</dbReference>
<dbReference type="GO" id="GO:0005886">
    <property type="term" value="C:plasma membrane"/>
    <property type="evidence" value="ECO:0007669"/>
    <property type="project" value="UniProtKB-SubCell"/>
</dbReference>
<keyword evidence="5 10" id="KW-0812">Transmembrane</keyword>
<dbReference type="Proteomes" id="UP000053317">
    <property type="component" value="Unassembled WGS sequence"/>
</dbReference>
<evidence type="ECO:0000256" key="2">
    <source>
        <dbReference type="ARBA" id="ARBA00007520"/>
    </source>
</evidence>
<protein>
    <submittedName>
        <fullName evidence="12">Putative major facilitator superfamily protein</fullName>
    </submittedName>
</protein>
<dbReference type="PANTHER" id="PTHR23501">
    <property type="entry name" value="MAJOR FACILITATOR SUPERFAMILY"/>
    <property type="match status" value="1"/>
</dbReference>
<dbReference type="InterPro" id="IPR011701">
    <property type="entry name" value="MFS"/>
</dbReference>
<comment type="caution">
    <text evidence="12">The sequence shown here is derived from an EMBL/GenBank/DDBJ whole genome shotgun (WGS) entry which is preliminary data.</text>
</comment>
<comment type="similarity">
    <text evidence="2">Belongs to the major facilitator superfamily. TCR/Tet family.</text>
</comment>
<feature type="region of interest" description="Disordered" evidence="9">
    <location>
        <begin position="1"/>
        <end position="51"/>
    </location>
</feature>
<feature type="transmembrane region" description="Helical" evidence="10">
    <location>
        <begin position="139"/>
        <end position="158"/>
    </location>
</feature>
<feature type="transmembrane region" description="Helical" evidence="10">
    <location>
        <begin position="71"/>
        <end position="97"/>
    </location>
</feature>
<keyword evidence="3" id="KW-0813">Transport</keyword>
<gene>
    <name evidence="12" type="ORF">UCRPC4_g06550</name>
</gene>
<dbReference type="OrthoDB" id="10021397at2759"/>
<dbReference type="Pfam" id="PF07690">
    <property type="entry name" value="MFS_1"/>
    <property type="match status" value="1"/>
</dbReference>
<evidence type="ECO:0000256" key="3">
    <source>
        <dbReference type="ARBA" id="ARBA00022448"/>
    </source>
</evidence>
<feature type="transmembrane region" description="Helical" evidence="10">
    <location>
        <begin position="109"/>
        <end position="127"/>
    </location>
</feature>
<organism evidence="12 13">
    <name type="scientific">Phaeomoniella chlamydospora</name>
    <name type="common">Phaeoacremonium chlamydosporum</name>
    <dbReference type="NCBI Taxonomy" id="158046"/>
    <lineage>
        <taxon>Eukaryota</taxon>
        <taxon>Fungi</taxon>
        <taxon>Dikarya</taxon>
        <taxon>Ascomycota</taxon>
        <taxon>Pezizomycotina</taxon>
        <taxon>Eurotiomycetes</taxon>
        <taxon>Chaetothyriomycetidae</taxon>
        <taxon>Phaeomoniellales</taxon>
        <taxon>Phaeomoniellaceae</taxon>
        <taxon>Phaeomoniella</taxon>
    </lineage>
</organism>
<keyword evidence="8" id="KW-0325">Glycoprotein</keyword>
<feature type="transmembrane region" description="Helical" evidence="10">
    <location>
        <begin position="270"/>
        <end position="288"/>
    </location>
</feature>
<evidence type="ECO:0000256" key="6">
    <source>
        <dbReference type="ARBA" id="ARBA00022989"/>
    </source>
</evidence>
<reference evidence="12 13" key="2">
    <citation type="submission" date="2015-05" db="EMBL/GenBank/DDBJ databases">
        <authorList>
            <person name="Morales-Cruz A."/>
            <person name="Amrine K.C."/>
            <person name="Cantu D."/>
        </authorList>
    </citation>
    <scope>NUCLEOTIDE SEQUENCE [LARGE SCALE GENOMIC DNA]</scope>
    <source>
        <strain evidence="12">UCRPC4</strain>
    </source>
</reference>
<reference evidence="12 13" key="1">
    <citation type="submission" date="2015-05" db="EMBL/GenBank/DDBJ databases">
        <title>Distinctive expansion of gene families associated with plant cell wall degradation and secondary metabolism in the genomes of grapevine trunk pathogens.</title>
        <authorList>
            <person name="Lawrence D.P."/>
            <person name="Travadon R."/>
            <person name="Rolshausen P.E."/>
            <person name="Baumgartner K."/>
        </authorList>
    </citation>
    <scope>NUCLEOTIDE SEQUENCE [LARGE SCALE GENOMIC DNA]</scope>
    <source>
        <strain evidence="12">UCRPC4</strain>
    </source>
</reference>
<dbReference type="FunFam" id="1.20.1720.10:FF:000012">
    <property type="entry name" value="MFS toxin efflux pump (AflT)"/>
    <property type="match status" value="1"/>
</dbReference>
<feature type="transmembrane region" description="Helical" evidence="10">
    <location>
        <begin position="436"/>
        <end position="457"/>
    </location>
</feature>
<proteinExistence type="inferred from homology"/>
<dbReference type="SUPFAM" id="SSF103473">
    <property type="entry name" value="MFS general substrate transporter"/>
    <property type="match status" value="1"/>
</dbReference>
<feature type="transmembrane region" description="Helical" evidence="10">
    <location>
        <begin position="469"/>
        <end position="488"/>
    </location>
</feature>
<evidence type="ECO:0000256" key="4">
    <source>
        <dbReference type="ARBA" id="ARBA00022475"/>
    </source>
</evidence>